<dbReference type="Gene3D" id="3.90.70.10">
    <property type="entry name" value="Cysteine proteinases"/>
    <property type="match status" value="1"/>
</dbReference>
<gene>
    <name evidence="3" type="ORF">SAMN05192579_10211</name>
</gene>
<dbReference type="CDD" id="cd02423">
    <property type="entry name" value="Peptidase_C39G"/>
    <property type="match status" value="1"/>
</dbReference>
<accession>A0A1I3YRS2</accession>
<feature type="signal peptide" evidence="1">
    <location>
        <begin position="1"/>
        <end position="23"/>
    </location>
</feature>
<evidence type="ECO:0000313" key="3">
    <source>
        <dbReference type="EMBL" id="SFK34483.1"/>
    </source>
</evidence>
<keyword evidence="1" id="KW-0732">Signal</keyword>
<proteinExistence type="predicted"/>
<dbReference type="EMBL" id="FOSR01000002">
    <property type="protein sequence ID" value="SFK34483.1"/>
    <property type="molecule type" value="Genomic_DNA"/>
</dbReference>
<sequence length="233" mass="25795">MRHLEPLLALLGLGLACSAGVRAGNVRFDGVLPNGAPYISHVESMQESRYRYMVRQHTDYSCGAAALATILRYAYDLNVDETTVIQGMMGVANPAIVRQRGFSMLDIKHYVEALGMRGHGYRVDEARLRTLRIPALVLMNVNGFTHFVVLKQVRDGSAELADPMLGNRSVPLADFIKSWPSRVVFVVIGSDFDRNTVLLRPLDKPSARALFARQGPVTNAELLDFGFTQADLF</sequence>
<protein>
    <recommendedName>
        <fullName evidence="2">Peptidase C39 domain-containing protein</fullName>
    </recommendedName>
</protein>
<dbReference type="InterPro" id="IPR005074">
    <property type="entry name" value="Peptidase_C39"/>
</dbReference>
<dbReference type="GO" id="GO:0016020">
    <property type="term" value="C:membrane"/>
    <property type="evidence" value="ECO:0007669"/>
    <property type="project" value="InterPro"/>
</dbReference>
<keyword evidence="4" id="KW-1185">Reference proteome</keyword>
<reference evidence="4" key="1">
    <citation type="submission" date="2016-10" db="EMBL/GenBank/DDBJ databases">
        <authorList>
            <person name="Varghese N."/>
            <person name="Submissions S."/>
        </authorList>
    </citation>
    <scope>NUCLEOTIDE SEQUENCE [LARGE SCALE GENOMIC DNA]</scope>
    <source>
        <strain evidence="4">MO64</strain>
    </source>
</reference>
<evidence type="ECO:0000259" key="2">
    <source>
        <dbReference type="PROSITE" id="PS50990"/>
    </source>
</evidence>
<dbReference type="PROSITE" id="PS51257">
    <property type="entry name" value="PROKAR_LIPOPROTEIN"/>
    <property type="match status" value="1"/>
</dbReference>
<evidence type="ECO:0000313" key="4">
    <source>
        <dbReference type="Proteomes" id="UP000198725"/>
    </source>
</evidence>
<name>A0A1I3YRS2_9GAMM</name>
<dbReference type="RefSeq" id="WP_008210516.1">
    <property type="nucleotide sequence ID" value="NZ_FOSR01000002.1"/>
</dbReference>
<dbReference type="Pfam" id="PF03412">
    <property type="entry name" value="Peptidase_C39"/>
    <property type="match status" value="1"/>
</dbReference>
<dbReference type="Proteomes" id="UP000198725">
    <property type="component" value="Unassembled WGS sequence"/>
</dbReference>
<dbReference type="GO" id="GO:0005524">
    <property type="term" value="F:ATP binding"/>
    <property type="evidence" value="ECO:0007669"/>
    <property type="project" value="InterPro"/>
</dbReference>
<dbReference type="AlphaFoldDB" id="A0A1I3YRS2"/>
<feature type="domain" description="Peptidase C39" evidence="2">
    <location>
        <begin position="56"/>
        <end position="186"/>
    </location>
</feature>
<dbReference type="GO" id="GO:0006508">
    <property type="term" value="P:proteolysis"/>
    <property type="evidence" value="ECO:0007669"/>
    <property type="project" value="InterPro"/>
</dbReference>
<dbReference type="PROSITE" id="PS50990">
    <property type="entry name" value="PEPTIDASE_C39"/>
    <property type="match status" value="1"/>
</dbReference>
<dbReference type="GO" id="GO:0008233">
    <property type="term" value="F:peptidase activity"/>
    <property type="evidence" value="ECO:0007669"/>
    <property type="project" value="InterPro"/>
</dbReference>
<organism evidence="3 4">
    <name type="scientific">Rhodanobacter glycinis</name>
    <dbReference type="NCBI Taxonomy" id="582702"/>
    <lineage>
        <taxon>Bacteria</taxon>
        <taxon>Pseudomonadati</taxon>
        <taxon>Pseudomonadota</taxon>
        <taxon>Gammaproteobacteria</taxon>
        <taxon>Lysobacterales</taxon>
        <taxon>Rhodanobacteraceae</taxon>
        <taxon>Rhodanobacter</taxon>
    </lineage>
</organism>
<feature type="chain" id="PRO_5011687562" description="Peptidase C39 domain-containing protein" evidence="1">
    <location>
        <begin position="24"/>
        <end position="233"/>
    </location>
</feature>
<evidence type="ECO:0000256" key="1">
    <source>
        <dbReference type="SAM" id="SignalP"/>
    </source>
</evidence>